<dbReference type="Gene3D" id="3.40.1440.10">
    <property type="entry name" value="GIY-YIG endonuclease"/>
    <property type="match status" value="1"/>
</dbReference>
<accession>A0A2H0TGA9</accession>
<dbReference type="InterPro" id="IPR000305">
    <property type="entry name" value="GIY-YIG_endonuc"/>
</dbReference>
<feature type="domain" description="GIY-YIG" evidence="2">
    <location>
        <begin position="1"/>
        <end position="75"/>
    </location>
</feature>
<protein>
    <submittedName>
        <fullName evidence="3">Excinuclease ABC subunit C</fullName>
    </submittedName>
</protein>
<evidence type="ECO:0000313" key="3">
    <source>
        <dbReference type="EMBL" id="PIR70571.1"/>
    </source>
</evidence>
<sequence>MFYTYVIQSKKSGRWYTGFTNDLRKRLSQHNHGEVMATKGRGPFTLIYFEVCLNKDDAIVRERYLKSGMGKRYLKNRLKRFLSLTGLTYIATGTF</sequence>
<dbReference type="PROSITE" id="PS50164">
    <property type="entry name" value="GIY_YIG"/>
    <property type="match status" value="1"/>
</dbReference>
<evidence type="ECO:0000256" key="1">
    <source>
        <dbReference type="ARBA" id="ARBA00007435"/>
    </source>
</evidence>
<proteinExistence type="inferred from homology"/>
<dbReference type="Proteomes" id="UP000229383">
    <property type="component" value="Unassembled WGS sequence"/>
</dbReference>
<dbReference type="AlphaFoldDB" id="A0A2H0TGA9"/>
<name>A0A2H0TGA9_9BACT</name>
<reference evidence="4" key="1">
    <citation type="submission" date="2017-09" db="EMBL/GenBank/DDBJ databases">
        <title>Depth-based differentiation of microbial function through sediment-hosted aquifers and enrichment of novel symbionts in the deep terrestrial subsurface.</title>
        <authorList>
            <person name="Probst A.J."/>
            <person name="Ladd B."/>
            <person name="Jarett J.K."/>
            <person name="Geller-Mcgrath D.E."/>
            <person name="Sieber C.M.K."/>
            <person name="Emerson J.B."/>
            <person name="Anantharaman K."/>
            <person name="Thomas B.C."/>
            <person name="Malmstrom R."/>
            <person name="Stieglmeier M."/>
            <person name="Klingl A."/>
            <person name="Woyke T."/>
            <person name="Ryan C.M."/>
            <person name="Banfield J.F."/>
        </authorList>
    </citation>
    <scope>NUCLEOTIDE SEQUENCE [LARGE SCALE GENOMIC DNA]</scope>
</reference>
<dbReference type="SMART" id="SM00465">
    <property type="entry name" value="GIYc"/>
    <property type="match status" value="1"/>
</dbReference>
<dbReference type="SUPFAM" id="SSF82771">
    <property type="entry name" value="GIY-YIG endonuclease"/>
    <property type="match status" value="1"/>
</dbReference>
<organism evidence="3 4">
    <name type="scientific">Candidatus Niyogibacteria bacterium CG10_big_fil_rev_8_21_14_0_10_42_19</name>
    <dbReference type="NCBI Taxonomy" id="1974725"/>
    <lineage>
        <taxon>Bacteria</taxon>
        <taxon>Candidatus Niyogiibacteriota</taxon>
    </lineage>
</organism>
<dbReference type="EMBL" id="PFCN01000011">
    <property type="protein sequence ID" value="PIR70571.1"/>
    <property type="molecule type" value="Genomic_DNA"/>
</dbReference>
<comment type="caution">
    <text evidence="3">The sequence shown here is derived from an EMBL/GenBank/DDBJ whole genome shotgun (WGS) entry which is preliminary data.</text>
</comment>
<dbReference type="Pfam" id="PF01541">
    <property type="entry name" value="GIY-YIG"/>
    <property type="match status" value="1"/>
</dbReference>
<evidence type="ECO:0000259" key="2">
    <source>
        <dbReference type="PROSITE" id="PS50164"/>
    </source>
</evidence>
<dbReference type="CDD" id="cd10449">
    <property type="entry name" value="GIY-YIG_SLX1_like"/>
    <property type="match status" value="1"/>
</dbReference>
<dbReference type="InterPro" id="IPR035901">
    <property type="entry name" value="GIY-YIG_endonuc_sf"/>
</dbReference>
<dbReference type="PANTHER" id="PTHR34477:SF1">
    <property type="entry name" value="UPF0213 PROTEIN YHBQ"/>
    <property type="match status" value="1"/>
</dbReference>
<evidence type="ECO:0000313" key="4">
    <source>
        <dbReference type="Proteomes" id="UP000229383"/>
    </source>
</evidence>
<gene>
    <name evidence="3" type="ORF">COU46_00740</name>
</gene>
<dbReference type="InterPro" id="IPR050190">
    <property type="entry name" value="UPF0213_domain"/>
</dbReference>
<comment type="similarity">
    <text evidence="1">Belongs to the UPF0213 family.</text>
</comment>
<dbReference type="PANTHER" id="PTHR34477">
    <property type="entry name" value="UPF0213 PROTEIN YHBQ"/>
    <property type="match status" value="1"/>
</dbReference>